<feature type="compositionally biased region" description="Low complexity" evidence="1">
    <location>
        <begin position="176"/>
        <end position="191"/>
    </location>
</feature>
<feature type="signal peptide" evidence="2">
    <location>
        <begin position="1"/>
        <end position="22"/>
    </location>
</feature>
<reference evidence="3" key="1">
    <citation type="submission" date="2023-12" db="EMBL/GenBank/DDBJ databases">
        <title>Genome assembly of Anisodus tanguticus.</title>
        <authorList>
            <person name="Wang Y.-J."/>
        </authorList>
    </citation>
    <scope>NUCLEOTIDE SEQUENCE</scope>
    <source>
        <strain evidence="3">KB-2021</strain>
        <tissue evidence="3">Leaf</tissue>
    </source>
</reference>
<keyword evidence="4" id="KW-1185">Reference proteome</keyword>
<name>A0AAE1VYD5_9SOLA</name>
<dbReference type="Proteomes" id="UP001291623">
    <property type="component" value="Unassembled WGS sequence"/>
</dbReference>
<evidence type="ECO:0000256" key="1">
    <source>
        <dbReference type="SAM" id="MobiDB-lite"/>
    </source>
</evidence>
<accession>A0AAE1VYD5</accession>
<feature type="chain" id="PRO_5041921506" evidence="2">
    <location>
        <begin position="23"/>
        <end position="191"/>
    </location>
</feature>
<protein>
    <submittedName>
        <fullName evidence="3">Uncharacterized protein</fullName>
    </submittedName>
</protein>
<gene>
    <name evidence="3" type="ORF">RND71_001282</name>
</gene>
<sequence length="191" mass="22534">MGFGRGFTFILGSLCGVYVAQHYRVPRITEYVHSGCVKARELEQAYRRPENFSPNEGHRAHDCWFRARYHERNYHRPENFCRNEVGEKQNNKAVHPNWSRPIDLDRPMTLDTNEAREKQYNNKVLHQDRARSMDLDGTYNRPEIFDPNEVHEKHNKNKVMGHLSWIRPMDLNKPYNNNGPENSSPNEAGQE</sequence>
<comment type="caution">
    <text evidence="3">The sequence shown here is derived from an EMBL/GenBank/DDBJ whole genome shotgun (WGS) entry which is preliminary data.</text>
</comment>
<dbReference type="Pfam" id="PF15054">
    <property type="entry name" value="DUF4535"/>
    <property type="match status" value="1"/>
</dbReference>
<organism evidence="3 4">
    <name type="scientific">Anisodus tanguticus</name>
    <dbReference type="NCBI Taxonomy" id="243964"/>
    <lineage>
        <taxon>Eukaryota</taxon>
        <taxon>Viridiplantae</taxon>
        <taxon>Streptophyta</taxon>
        <taxon>Embryophyta</taxon>
        <taxon>Tracheophyta</taxon>
        <taxon>Spermatophyta</taxon>
        <taxon>Magnoliopsida</taxon>
        <taxon>eudicotyledons</taxon>
        <taxon>Gunneridae</taxon>
        <taxon>Pentapetalae</taxon>
        <taxon>asterids</taxon>
        <taxon>lamiids</taxon>
        <taxon>Solanales</taxon>
        <taxon>Solanaceae</taxon>
        <taxon>Solanoideae</taxon>
        <taxon>Hyoscyameae</taxon>
        <taxon>Anisodus</taxon>
    </lineage>
</organism>
<dbReference type="InterPro" id="IPR027854">
    <property type="entry name" value="STMP1"/>
</dbReference>
<evidence type="ECO:0000313" key="4">
    <source>
        <dbReference type="Proteomes" id="UP001291623"/>
    </source>
</evidence>
<keyword evidence="2" id="KW-0732">Signal</keyword>
<dbReference type="AlphaFoldDB" id="A0AAE1VYD5"/>
<dbReference type="PANTHER" id="PTHR33528:SF25">
    <property type="match status" value="1"/>
</dbReference>
<dbReference type="PANTHER" id="PTHR33528">
    <property type="entry name" value="OS07G0239500 PROTEIN"/>
    <property type="match status" value="1"/>
</dbReference>
<evidence type="ECO:0000313" key="3">
    <source>
        <dbReference type="EMBL" id="KAK4379420.1"/>
    </source>
</evidence>
<evidence type="ECO:0000256" key="2">
    <source>
        <dbReference type="SAM" id="SignalP"/>
    </source>
</evidence>
<feature type="region of interest" description="Disordered" evidence="1">
    <location>
        <begin position="170"/>
        <end position="191"/>
    </location>
</feature>
<dbReference type="EMBL" id="JAVYJV010000001">
    <property type="protein sequence ID" value="KAK4379420.1"/>
    <property type="molecule type" value="Genomic_DNA"/>
</dbReference>
<proteinExistence type="predicted"/>